<dbReference type="Proteomes" id="UP001500301">
    <property type="component" value="Unassembled WGS sequence"/>
</dbReference>
<evidence type="ECO:0000259" key="1">
    <source>
        <dbReference type="Pfam" id="PF03358"/>
    </source>
</evidence>
<sequence>MQWQAFSGLRVPGSMADMTATPQHHAPLRIGLIVGSLSHRSINRRLARALHRMAPSGVTLADIRIDALPMYNPDHDAAFPASARRFKAELEAADGLIIVTPEYNRSIPAVLKNAIDVGSRPWGESSWFGKPVALLGAGLNGAGTAVAQAHLRACLGYCGAQVLGAPETCVHWTDAPVDEDGVAGPELATTLAAFLAATVRHVAKAQSPDDSHLSKV</sequence>
<evidence type="ECO:0000313" key="2">
    <source>
        <dbReference type="EMBL" id="GAA3529951.1"/>
    </source>
</evidence>
<keyword evidence="3" id="KW-1185">Reference proteome</keyword>
<reference evidence="3" key="1">
    <citation type="journal article" date="2019" name="Int. J. Syst. Evol. Microbiol.">
        <title>The Global Catalogue of Microorganisms (GCM) 10K type strain sequencing project: providing services to taxonomists for standard genome sequencing and annotation.</title>
        <authorList>
            <consortium name="The Broad Institute Genomics Platform"/>
            <consortium name="The Broad Institute Genome Sequencing Center for Infectious Disease"/>
            <person name="Wu L."/>
            <person name="Ma J."/>
        </authorList>
    </citation>
    <scope>NUCLEOTIDE SEQUENCE [LARGE SCALE GENOMIC DNA]</scope>
    <source>
        <strain evidence="3">JCM 17460</strain>
    </source>
</reference>
<organism evidence="2 3">
    <name type="scientific">Nocardioides daeguensis</name>
    <dbReference type="NCBI Taxonomy" id="908359"/>
    <lineage>
        <taxon>Bacteria</taxon>
        <taxon>Bacillati</taxon>
        <taxon>Actinomycetota</taxon>
        <taxon>Actinomycetes</taxon>
        <taxon>Propionibacteriales</taxon>
        <taxon>Nocardioidaceae</taxon>
        <taxon>Nocardioides</taxon>
    </lineage>
</organism>
<feature type="domain" description="NADPH-dependent FMN reductase-like" evidence="1">
    <location>
        <begin position="29"/>
        <end position="167"/>
    </location>
</feature>
<evidence type="ECO:0000313" key="3">
    <source>
        <dbReference type="Proteomes" id="UP001500301"/>
    </source>
</evidence>
<dbReference type="Pfam" id="PF03358">
    <property type="entry name" value="FMN_red"/>
    <property type="match status" value="1"/>
</dbReference>
<dbReference type="EMBL" id="BAABBB010000009">
    <property type="protein sequence ID" value="GAA3529951.1"/>
    <property type="molecule type" value="Genomic_DNA"/>
</dbReference>
<dbReference type="InterPro" id="IPR050712">
    <property type="entry name" value="NAD(P)H-dep_reductase"/>
</dbReference>
<dbReference type="RefSeq" id="WP_218233046.1">
    <property type="nucleotide sequence ID" value="NZ_BAABBB010000009.1"/>
</dbReference>
<dbReference type="PANTHER" id="PTHR30543">
    <property type="entry name" value="CHROMATE REDUCTASE"/>
    <property type="match status" value="1"/>
</dbReference>
<dbReference type="PANTHER" id="PTHR30543:SF21">
    <property type="entry name" value="NAD(P)H-DEPENDENT FMN REDUCTASE LOT6"/>
    <property type="match status" value="1"/>
</dbReference>
<dbReference type="InterPro" id="IPR005025">
    <property type="entry name" value="FMN_Rdtase-like_dom"/>
</dbReference>
<accession>A0ABP6V9M2</accession>
<protein>
    <recommendedName>
        <fullName evidence="1">NADPH-dependent FMN reductase-like domain-containing protein</fullName>
    </recommendedName>
</protein>
<comment type="caution">
    <text evidence="2">The sequence shown here is derived from an EMBL/GenBank/DDBJ whole genome shotgun (WGS) entry which is preliminary data.</text>
</comment>
<proteinExistence type="predicted"/>
<gene>
    <name evidence="2" type="ORF">GCM10022263_18270</name>
</gene>
<name>A0ABP6V9M2_9ACTN</name>